<keyword evidence="9" id="KW-0472">Membrane</keyword>
<dbReference type="GO" id="GO:0005506">
    <property type="term" value="F:iron ion binding"/>
    <property type="evidence" value="ECO:0007669"/>
    <property type="project" value="InterPro"/>
</dbReference>
<dbReference type="PRINTS" id="PR00463">
    <property type="entry name" value="EP450I"/>
</dbReference>
<feature type="transmembrane region" description="Helical" evidence="9">
    <location>
        <begin position="36"/>
        <end position="60"/>
    </location>
</feature>
<dbReference type="GO" id="GO:0004497">
    <property type="term" value="F:monooxygenase activity"/>
    <property type="evidence" value="ECO:0007669"/>
    <property type="project" value="UniProtKB-KW"/>
</dbReference>
<evidence type="ECO:0000256" key="2">
    <source>
        <dbReference type="ARBA" id="ARBA00010617"/>
    </source>
</evidence>
<dbReference type="Gene3D" id="1.10.630.10">
    <property type="entry name" value="Cytochrome P450"/>
    <property type="match status" value="1"/>
</dbReference>
<keyword evidence="9" id="KW-1133">Transmembrane helix</keyword>
<sequence length="550" mass="62531">MPSTHLGDQSLDSLLSAMVARDLPLALHQVKGLPPAYLILAVLALVAGALVLYNTIWAITSWRRLRHFDGPPLAGFSYLYISYVSLTTYAWKIHMKTNQTYGSVARIGPNELLTSDPELIKKMGSTRSSFSRSKWYNFARVDPVEDTILNVTSTEIHDKWRNQLLVGYSGRENRSVEEDIDWAINWLVKVLRERYVSTDNVVRPLELARMSQQFTVDSMTKICFGKPFGYLEAEADVKGVLGIPERTGRWSRITANSPLLQYCLSFAVFRRTIARRLVSGMAQYNSLAKEIVGSRFKELDATGDKDKYGDMMQSFINRGHTQRMCELQVPVLLTAGTETTATAIRSIIFHVIAAPDAYRKLQNEIDTAVADGRITTSPISFKEAKDLPYVAASIYEALRMHPPFTGELMKTVPPEGYTISDGRFVPGGTRIGHNTWEVMRNKEVFGQDVYHFRPDRFTEADAATRSHMRSTVDLVFGAGRWQCLGRQLSLMEIHKCIVEVFRNFDLQIMNPYEPCRTMNNMTFRQFDMWTRVRERENKASPPTETKTISE</sequence>
<proteinExistence type="inferred from homology"/>
<keyword evidence="9" id="KW-0812">Transmembrane</keyword>
<protein>
    <recommendedName>
        <fullName evidence="12">Pisatin demethylase</fullName>
    </recommendedName>
</protein>
<evidence type="ECO:0000256" key="7">
    <source>
        <dbReference type="ARBA" id="ARBA00023033"/>
    </source>
</evidence>
<dbReference type="InterPro" id="IPR001128">
    <property type="entry name" value="Cyt_P450"/>
</dbReference>
<evidence type="ECO:0000256" key="8">
    <source>
        <dbReference type="PIRSR" id="PIRSR602401-1"/>
    </source>
</evidence>
<dbReference type="VEuPathDB" id="FungiDB:FOMG_09200"/>
<keyword evidence="5" id="KW-0560">Oxidoreductase</keyword>
<evidence type="ECO:0000313" key="10">
    <source>
        <dbReference type="EMBL" id="RKK65975.1"/>
    </source>
</evidence>
<dbReference type="VEuPathDB" id="FungiDB:FOC4_g10003762"/>
<evidence type="ECO:0008006" key="12">
    <source>
        <dbReference type="Google" id="ProtNLM"/>
    </source>
</evidence>
<dbReference type="GO" id="GO:0020037">
    <property type="term" value="F:heme binding"/>
    <property type="evidence" value="ECO:0007669"/>
    <property type="project" value="InterPro"/>
</dbReference>
<dbReference type="EMBL" id="MRCX01000340">
    <property type="protein sequence ID" value="RKK65975.1"/>
    <property type="molecule type" value="Genomic_DNA"/>
</dbReference>
<keyword evidence="6 8" id="KW-0408">Iron</keyword>
<feature type="binding site" description="axial binding residue" evidence="8">
    <location>
        <position position="483"/>
    </location>
    <ligand>
        <name>heme</name>
        <dbReference type="ChEBI" id="CHEBI:30413"/>
    </ligand>
    <ligandPart>
        <name>Fe</name>
        <dbReference type="ChEBI" id="CHEBI:18248"/>
    </ligandPart>
</feature>
<evidence type="ECO:0000256" key="9">
    <source>
        <dbReference type="SAM" id="Phobius"/>
    </source>
</evidence>
<dbReference type="VEuPathDB" id="FungiDB:FOZG_16116"/>
<organism evidence="10 11">
    <name type="scientific">Fusarium oxysporum</name>
    <name type="common">Fusarium vascular wilt</name>
    <dbReference type="NCBI Taxonomy" id="5507"/>
    <lineage>
        <taxon>Eukaryota</taxon>
        <taxon>Fungi</taxon>
        <taxon>Dikarya</taxon>
        <taxon>Ascomycota</taxon>
        <taxon>Pezizomycotina</taxon>
        <taxon>Sordariomycetes</taxon>
        <taxon>Hypocreomycetidae</taxon>
        <taxon>Hypocreales</taxon>
        <taxon>Nectriaceae</taxon>
        <taxon>Fusarium</taxon>
        <taxon>Fusarium oxysporum species complex</taxon>
    </lineage>
</organism>
<evidence type="ECO:0000256" key="6">
    <source>
        <dbReference type="ARBA" id="ARBA00023004"/>
    </source>
</evidence>
<dbReference type="VEuPathDB" id="FungiDB:FOIG_09872"/>
<dbReference type="InterPro" id="IPR050121">
    <property type="entry name" value="Cytochrome_P450_monoxygenase"/>
</dbReference>
<dbReference type="PANTHER" id="PTHR24305">
    <property type="entry name" value="CYTOCHROME P450"/>
    <property type="match status" value="1"/>
</dbReference>
<dbReference type="PANTHER" id="PTHR24305:SF77">
    <property type="entry name" value="CYTOCHROME P450 MONOOXYGENASE"/>
    <property type="match status" value="1"/>
</dbReference>
<name>A0A420MD46_FUSOX</name>
<comment type="caution">
    <text evidence="10">The sequence shown here is derived from an EMBL/GenBank/DDBJ whole genome shotgun (WGS) entry which is preliminary data.</text>
</comment>
<comment type="cofactor">
    <cofactor evidence="1 8">
        <name>heme</name>
        <dbReference type="ChEBI" id="CHEBI:30413"/>
    </cofactor>
</comment>
<reference evidence="10 11" key="1">
    <citation type="journal article" date="2018" name="Sci. Rep.">
        <title>Characterisation of pathogen-specific regions and novel effector candidates in Fusarium oxysporum f. sp. cepae.</title>
        <authorList>
            <person name="Armitage A.D."/>
            <person name="Taylor A."/>
            <person name="Sobczyk M.K."/>
            <person name="Baxter L."/>
            <person name="Greenfield B.P."/>
            <person name="Bates H.J."/>
            <person name="Wilson F."/>
            <person name="Jackson A.C."/>
            <person name="Ott S."/>
            <person name="Harrison R.J."/>
            <person name="Clarkson J.P."/>
        </authorList>
    </citation>
    <scope>NUCLEOTIDE SEQUENCE [LARGE SCALE GENOMIC DNA]</scope>
    <source>
        <strain evidence="10 11">Fo_A13</strain>
    </source>
</reference>
<keyword evidence="7" id="KW-0503">Monooxygenase</keyword>
<feature type="transmembrane region" description="Helical" evidence="9">
    <location>
        <begin position="72"/>
        <end position="91"/>
    </location>
</feature>
<evidence type="ECO:0000256" key="4">
    <source>
        <dbReference type="ARBA" id="ARBA00022723"/>
    </source>
</evidence>
<dbReference type="InterPro" id="IPR036396">
    <property type="entry name" value="Cyt_P450_sf"/>
</dbReference>
<evidence type="ECO:0000256" key="3">
    <source>
        <dbReference type="ARBA" id="ARBA00022617"/>
    </source>
</evidence>
<keyword evidence="3 8" id="KW-0349">Heme</keyword>
<evidence type="ECO:0000313" key="11">
    <source>
        <dbReference type="Proteomes" id="UP000285084"/>
    </source>
</evidence>
<dbReference type="SUPFAM" id="SSF48264">
    <property type="entry name" value="Cytochrome P450"/>
    <property type="match status" value="1"/>
</dbReference>
<comment type="similarity">
    <text evidence="2">Belongs to the cytochrome P450 family.</text>
</comment>
<evidence type="ECO:0000256" key="5">
    <source>
        <dbReference type="ARBA" id="ARBA00023002"/>
    </source>
</evidence>
<evidence type="ECO:0000256" key="1">
    <source>
        <dbReference type="ARBA" id="ARBA00001971"/>
    </source>
</evidence>
<gene>
    <name evidence="10" type="ORF">BFJ69_g15818</name>
</gene>
<dbReference type="GO" id="GO:0016705">
    <property type="term" value="F:oxidoreductase activity, acting on paired donors, with incorporation or reduction of molecular oxygen"/>
    <property type="evidence" value="ECO:0007669"/>
    <property type="project" value="InterPro"/>
</dbReference>
<dbReference type="CDD" id="cd11060">
    <property type="entry name" value="CYP57A1-like"/>
    <property type="match status" value="1"/>
</dbReference>
<keyword evidence="4 8" id="KW-0479">Metal-binding</keyword>
<dbReference type="PRINTS" id="PR00385">
    <property type="entry name" value="P450"/>
</dbReference>
<dbReference type="VEuPathDB" id="FungiDB:FOC1_g10003187"/>
<dbReference type="AlphaFoldDB" id="A0A420MD46"/>
<dbReference type="VEuPathDB" id="FungiDB:FOXG_21804"/>
<dbReference type="VEuPathDB" id="FungiDB:HZS61_004686"/>
<dbReference type="Proteomes" id="UP000285084">
    <property type="component" value="Unassembled WGS sequence"/>
</dbReference>
<accession>A0A420MD46</accession>
<dbReference type="InterPro" id="IPR002401">
    <property type="entry name" value="Cyt_P450_E_grp-I"/>
</dbReference>
<dbReference type="Pfam" id="PF00067">
    <property type="entry name" value="p450"/>
    <property type="match status" value="1"/>
</dbReference>